<evidence type="ECO:0000313" key="2">
    <source>
        <dbReference type="EMBL" id="MVQ50302.1"/>
    </source>
</evidence>
<keyword evidence="3" id="KW-1185">Reference proteome</keyword>
<dbReference type="Gene3D" id="3.10.450.50">
    <property type="match status" value="1"/>
</dbReference>
<gene>
    <name evidence="2" type="ORF">GON03_14030</name>
</gene>
<sequence>MSTPETVVRDLLDKLAAGDVDAAIELLDADVVWRNTYLPTFRGPQVAQQLRGMVDRGIGFEVVHHHIAATGDVVLTDRTDVLTFGRWRSEFWVRGTFEVRDGKVVLWDDAFSWADVLGSGLTGLVKGLLPG</sequence>
<name>A0A6L6XU50_9ACTN</name>
<reference evidence="2 3" key="1">
    <citation type="submission" date="2019-12" db="EMBL/GenBank/DDBJ databases">
        <authorList>
            <person name="Huq M.A."/>
        </authorList>
    </citation>
    <scope>NUCLEOTIDE SEQUENCE [LARGE SCALE GENOMIC DNA]</scope>
    <source>
        <strain evidence="2 3">MAH-18</strain>
    </source>
</reference>
<dbReference type="InterPro" id="IPR013100">
    <property type="entry name" value="LEH"/>
</dbReference>
<feature type="domain" description="Limonene-1,2-epoxide hydrolase" evidence="1">
    <location>
        <begin position="6"/>
        <end position="117"/>
    </location>
</feature>
<proteinExistence type="predicted"/>
<dbReference type="InterPro" id="IPR032710">
    <property type="entry name" value="NTF2-like_dom_sf"/>
</dbReference>
<dbReference type="RefSeq" id="WP_157343305.1">
    <property type="nucleotide sequence ID" value="NZ_WSEK01000004.1"/>
</dbReference>
<evidence type="ECO:0000313" key="3">
    <source>
        <dbReference type="Proteomes" id="UP000473525"/>
    </source>
</evidence>
<protein>
    <submittedName>
        <fullName evidence="2">Epoxide hydrolase</fullName>
    </submittedName>
</protein>
<comment type="caution">
    <text evidence="2">The sequence shown here is derived from an EMBL/GenBank/DDBJ whole genome shotgun (WGS) entry which is preliminary data.</text>
</comment>
<evidence type="ECO:0000259" key="1">
    <source>
        <dbReference type="Pfam" id="PF07858"/>
    </source>
</evidence>
<keyword evidence="2" id="KW-0378">Hydrolase</keyword>
<organism evidence="2 3">
    <name type="scientific">Nocardioides agri</name>
    <dbReference type="NCBI Taxonomy" id="2682843"/>
    <lineage>
        <taxon>Bacteria</taxon>
        <taxon>Bacillati</taxon>
        <taxon>Actinomycetota</taxon>
        <taxon>Actinomycetes</taxon>
        <taxon>Propionibacteriales</taxon>
        <taxon>Nocardioidaceae</taxon>
        <taxon>Nocardioides</taxon>
    </lineage>
</organism>
<dbReference type="Proteomes" id="UP000473525">
    <property type="component" value="Unassembled WGS sequence"/>
</dbReference>
<dbReference type="EMBL" id="WSEK01000004">
    <property type="protein sequence ID" value="MVQ50302.1"/>
    <property type="molecule type" value="Genomic_DNA"/>
</dbReference>
<accession>A0A6L6XU50</accession>
<dbReference type="GO" id="GO:0016787">
    <property type="term" value="F:hydrolase activity"/>
    <property type="evidence" value="ECO:0007669"/>
    <property type="project" value="UniProtKB-KW"/>
</dbReference>
<dbReference type="AlphaFoldDB" id="A0A6L6XU50"/>
<dbReference type="SUPFAM" id="SSF54427">
    <property type="entry name" value="NTF2-like"/>
    <property type="match status" value="1"/>
</dbReference>
<dbReference type="Pfam" id="PF07858">
    <property type="entry name" value="LEH"/>
    <property type="match status" value="1"/>
</dbReference>